<reference evidence="1" key="1">
    <citation type="journal article" date="2023" name="Mol. Biol. Evol.">
        <title>Third-Generation Sequencing Reveals the Adaptive Role of the Epigenome in Three Deep-Sea Polychaetes.</title>
        <authorList>
            <person name="Perez M."/>
            <person name="Aroh O."/>
            <person name="Sun Y."/>
            <person name="Lan Y."/>
            <person name="Juniper S.K."/>
            <person name="Young C.R."/>
            <person name="Angers B."/>
            <person name="Qian P.Y."/>
        </authorList>
    </citation>
    <scope>NUCLEOTIDE SEQUENCE</scope>
    <source>
        <strain evidence="1">R07B-5</strain>
    </source>
</reference>
<accession>A0AAD9K6K7</accession>
<evidence type="ECO:0000313" key="2">
    <source>
        <dbReference type="Proteomes" id="UP001209878"/>
    </source>
</evidence>
<organism evidence="1 2">
    <name type="scientific">Ridgeia piscesae</name>
    <name type="common">Tubeworm</name>
    <dbReference type="NCBI Taxonomy" id="27915"/>
    <lineage>
        <taxon>Eukaryota</taxon>
        <taxon>Metazoa</taxon>
        <taxon>Spiralia</taxon>
        <taxon>Lophotrochozoa</taxon>
        <taxon>Annelida</taxon>
        <taxon>Polychaeta</taxon>
        <taxon>Sedentaria</taxon>
        <taxon>Canalipalpata</taxon>
        <taxon>Sabellida</taxon>
        <taxon>Siboglinidae</taxon>
        <taxon>Ridgeia</taxon>
    </lineage>
</organism>
<comment type="caution">
    <text evidence="1">The sequence shown here is derived from an EMBL/GenBank/DDBJ whole genome shotgun (WGS) entry which is preliminary data.</text>
</comment>
<dbReference type="Proteomes" id="UP001209878">
    <property type="component" value="Unassembled WGS sequence"/>
</dbReference>
<dbReference type="EMBL" id="JAODUO010001362">
    <property type="protein sequence ID" value="KAK2165486.1"/>
    <property type="molecule type" value="Genomic_DNA"/>
</dbReference>
<protein>
    <submittedName>
        <fullName evidence="1">Uncharacterized protein</fullName>
    </submittedName>
</protein>
<keyword evidence="2" id="KW-1185">Reference proteome</keyword>
<sequence length="96" mass="11311">MTENDTPIYVNNTQIENVETYIYLGQRYSTRDKNQHKAIQRRIKAGWTAFANHRDIFKGNIGTCLKRQVYSTTHAYFQQRLTVRNHGHSPPKQRTS</sequence>
<name>A0AAD9K6K7_RIDPI</name>
<evidence type="ECO:0000313" key="1">
    <source>
        <dbReference type="EMBL" id="KAK2165486.1"/>
    </source>
</evidence>
<dbReference type="AlphaFoldDB" id="A0AAD9K6K7"/>
<gene>
    <name evidence="1" type="ORF">NP493_1361g00044</name>
</gene>
<proteinExistence type="predicted"/>